<evidence type="ECO:0000313" key="3">
    <source>
        <dbReference type="Proteomes" id="UP001251857"/>
    </source>
</evidence>
<dbReference type="Proteomes" id="UP001251857">
    <property type="component" value="Unassembled WGS sequence"/>
</dbReference>
<sequence>MRLNKLAVHAAGAAFAFGAMPAAQAVDMKAGDWTLSVNGNVNAHYVNISCDDNPGAVTGAVACMQNADSGEDQFSNVRTGLLPAAIVFTVATQQNGWDVSGTFGFYPGIVSNDGGSPNLQQTAGATNVGLATTGIDARQVFLKFGNADFGSVKMGRDFGLFGFDAIINDMTIPGVGASPNAVGAPANTSLGSIGLGYIYTDTLSQINYTTPDFGGFTATAGIFQTIDSLTAATSLGVAESAPGFHGQLRYGWSSGFVSVNGMSMDVDCTADAAPGDGVCVEEEATGFDVNYKQAFGPLELFLSYYTTEGLGATALLFNGFDATGSARDSDGGLAQLTFTAGATKYGINYGESNLDANAGDLGTLLDKNSKITAGIYHSLTPNLTLLAEYSDVESEAQNGNTIESDNFNVGAFFAF</sequence>
<evidence type="ECO:0008006" key="4">
    <source>
        <dbReference type="Google" id="ProtNLM"/>
    </source>
</evidence>
<proteinExistence type="predicted"/>
<name>A0ABU3BYS8_9GAMM</name>
<dbReference type="EMBL" id="JAVRIB010000004">
    <property type="protein sequence ID" value="MDT0634415.1"/>
    <property type="molecule type" value="Genomic_DNA"/>
</dbReference>
<dbReference type="InterPro" id="IPR023614">
    <property type="entry name" value="Porin_dom_sf"/>
</dbReference>
<accession>A0ABU3BYS8</accession>
<comment type="caution">
    <text evidence="2">The sequence shown here is derived from an EMBL/GenBank/DDBJ whole genome shotgun (WGS) entry which is preliminary data.</text>
</comment>
<keyword evidence="1" id="KW-0732">Signal</keyword>
<dbReference type="Gene3D" id="2.40.160.10">
    <property type="entry name" value="Porin"/>
    <property type="match status" value="1"/>
</dbReference>
<reference evidence="2 3" key="1">
    <citation type="submission" date="2023-09" db="EMBL/GenBank/DDBJ databases">
        <authorList>
            <person name="Rey-Velasco X."/>
        </authorList>
    </citation>
    <scope>NUCLEOTIDE SEQUENCE [LARGE SCALE GENOMIC DNA]</scope>
    <source>
        <strain evidence="2 3">W335</strain>
    </source>
</reference>
<feature type="signal peptide" evidence="1">
    <location>
        <begin position="1"/>
        <end position="25"/>
    </location>
</feature>
<feature type="chain" id="PRO_5045096262" description="Porin" evidence="1">
    <location>
        <begin position="26"/>
        <end position="415"/>
    </location>
</feature>
<organism evidence="2 3">
    <name type="scientific">Spectribacter hydrogenoxidans</name>
    <dbReference type="NCBI Taxonomy" id="3075608"/>
    <lineage>
        <taxon>Bacteria</taxon>
        <taxon>Pseudomonadati</taxon>
        <taxon>Pseudomonadota</taxon>
        <taxon>Gammaproteobacteria</taxon>
        <taxon>Salinisphaerales</taxon>
        <taxon>Salinisphaeraceae</taxon>
        <taxon>Spectribacter</taxon>
    </lineage>
</organism>
<evidence type="ECO:0000313" key="2">
    <source>
        <dbReference type="EMBL" id="MDT0634415.1"/>
    </source>
</evidence>
<protein>
    <recommendedName>
        <fullName evidence="4">Porin</fullName>
    </recommendedName>
</protein>
<keyword evidence="3" id="KW-1185">Reference proteome</keyword>
<dbReference type="SUPFAM" id="SSF56935">
    <property type="entry name" value="Porins"/>
    <property type="match status" value="1"/>
</dbReference>
<dbReference type="RefSeq" id="WP_311652180.1">
    <property type="nucleotide sequence ID" value="NZ_JAVRIB010000004.1"/>
</dbReference>
<gene>
    <name evidence="2" type="ORF">RM532_05535</name>
</gene>
<evidence type="ECO:0000256" key="1">
    <source>
        <dbReference type="SAM" id="SignalP"/>
    </source>
</evidence>